<gene>
    <name evidence="2" type="ORF">K431DRAFT_349868</name>
</gene>
<evidence type="ECO:0000313" key="3">
    <source>
        <dbReference type="Proteomes" id="UP000799441"/>
    </source>
</evidence>
<proteinExistence type="predicted"/>
<keyword evidence="1" id="KW-0472">Membrane</keyword>
<keyword evidence="3" id="KW-1185">Reference proteome</keyword>
<dbReference type="EMBL" id="MU003853">
    <property type="protein sequence ID" value="KAF2717081.1"/>
    <property type="molecule type" value="Genomic_DNA"/>
</dbReference>
<evidence type="ECO:0000256" key="1">
    <source>
        <dbReference type="SAM" id="Phobius"/>
    </source>
</evidence>
<reference evidence="2" key="1">
    <citation type="journal article" date="2020" name="Stud. Mycol.">
        <title>101 Dothideomycetes genomes: a test case for predicting lifestyles and emergence of pathogens.</title>
        <authorList>
            <person name="Haridas S."/>
            <person name="Albert R."/>
            <person name="Binder M."/>
            <person name="Bloem J."/>
            <person name="Labutti K."/>
            <person name="Salamov A."/>
            <person name="Andreopoulos B."/>
            <person name="Baker S."/>
            <person name="Barry K."/>
            <person name="Bills G."/>
            <person name="Bluhm B."/>
            <person name="Cannon C."/>
            <person name="Castanera R."/>
            <person name="Culley D."/>
            <person name="Daum C."/>
            <person name="Ezra D."/>
            <person name="Gonzalez J."/>
            <person name="Henrissat B."/>
            <person name="Kuo A."/>
            <person name="Liang C."/>
            <person name="Lipzen A."/>
            <person name="Lutzoni F."/>
            <person name="Magnuson J."/>
            <person name="Mondo S."/>
            <person name="Nolan M."/>
            <person name="Ohm R."/>
            <person name="Pangilinan J."/>
            <person name="Park H.-J."/>
            <person name="Ramirez L."/>
            <person name="Alfaro M."/>
            <person name="Sun H."/>
            <person name="Tritt A."/>
            <person name="Yoshinaga Y."/>
            <person name="Zwiers L.-H."/>
            <person name="Turgeon B."/>
            <person name="Goodwin S."/>
            <person name="Spatafora J."/>
            <person name="Crous P."/>
            <person name="Grigoriev I."/>
        </authorList>
    </citation>
    <scope>NUCLEOTIDE SEQUENCE</scope>
    <source>
        <strain evidence="2">CBS 116435</strain>
    </source>
</reference>
<dbReference type="OrthoDB" id="10562667at2759"/>
<evidence type="ECO:0000313" key="2">
    <source>
        <dbReference type="EMBL" id="KAF2717081.1"/>
    </source>
</evidence>
<protein>
    <submittedName>
        <fullName evidence="2">Uncharacterized protein</fullName>
    </submittedName>
</protein>
<name>A0A9P4Q246_9PEZI</name>
<comment type="caution">
    <text evidence="2">The sequence shown here is derived from an EMBL/GenBank/DDBJ whole genome shotgun (WGS) entry which is preliminary data.</text>
</comment>
<keyword evidence="1" id="KW-0812">Transmembrane</keyword>
<dbReference type="AlphaFoldDB" id="A0A9P4Q246"/>
<keyword evidence="1" id="KW-1133">Transmembrane helix</keyword>
<sequence>MSANSPTYDCPNDAILPSSINTTGPYCIVPGGAPRMETCCTTLLPTSQLQVSDSCFAWCTISLSNTGSNSQQAQLQTAAQTFAYCLSHGENATAVPEGDGRTVICRYEGQSNVGALGNVNLTATPTAEGLGAGAVTGGSGVSGSASTTPNVGAREVVVAGGSVKGLMVLGSLFLGGVVMRMRI</sequence>
<accession>A0A9P4Q246</accession>
<feature type="transmembrane region" description="Helical" evidence="1">
    <location>
        <begin position="156"/>
        <end position="179"/>
    </location>
</feature>
<organism evidence="2 3">
    <name type="scientific">Polychaeton citri CBS 116435</name>
    <dbReference type="NCBI Taxonomy" id="1314669"/>
    <lineage>
        <taxon>Eukaryota</taxon>
        <taxon>Fungi</taxon>
        <taxon>Dikarya</taxon>
        <taxon>Ascomycota</taxon>
        <taxon>Pezizomycotina</taxon>
        <taxon>Dothideomycetes</taxon>
        <taxon>Dothideomycetidae</taxon>
        <taxon>Capnodiales</taxon>
        <taxon>Capnodiaceae</taxon>
        <taxon>Polychaeton</taxon>
    </lineage>
</organism>
<dbReference type="Proteomes" id="UP000799441">
    <property type="component" value="Unassembled WGS sequence"/>
</dbReference>